<comment type="similarity">
    <text evidence="6">Belongs to the glycosyl hydrolase 22 family.</text>
</comment>
<dbReference type="PROSITE" id="PS51348">
    <property type="entry name" value="GLYCOSYL_HYDROL_F22_2"/>
    <property type="match status" value="1"/>
</dbReference>
<dbReference type="PANTHER" id="PTHR11407:SF63">
    <property type="entry name" value="LYSOZYME C"/>
    <property type="match status" value="1"/>
</dbReference>
<dbReference type="SMART" id="SM00263">
    <property type="entry name" value="LYZ1"/>
    <property type="match status" value="1"/>
</dbReference>
<dbReference type="SUPFAM" id="SSF53955">
    <property type="entry name" value="Lysozyme-like"/>
    <property type="match status" value="1"/>
</dbReference>
<dbReference type="GO" id="GO:0042742">
    <property type="term" value="P:defense response to bacterium"/>
    <property type="evidence" value="ECO:0007669"/>
    <property type="project" value="UniProtKB-KW"/>
</dbReference>
<keyword evidence="5" id="KW-0326">Glycosidase</keyword>
<keyword evidence="3" id="KW-0929">Antimicrobial</keyword>
<sequence>MNAYKLSYLACFAIIVCFNLNLALSKQLARCDLAKQLFFKYKFIKRQIPSIICMAEHSSDLNVTSISEAKEDGSHAYGIFQIRDSDSCSSAENAGGECGVDCENLRDENLDDDVRCLRQILHKYGFSYWEEWKENCRDKFVLHYIHTCFI</sequence>
<organism evidence="8 9">
    <name type="scientific">Dinothrombium tinctorium</name>
    <dbReference type="NCBI Taxonomy" id="1965070"/>
    <lineage>
        <taxon>Eukaryota</taxon>
        <taxon>Metazoa</taxon>
        <taxon>Ecdysozoa</taxon>
        <taxon>Arthropoda</taxon>
        <taxon>Chelicerata</taxon>
        <taxon>Arachnida</taxon>
        <taxon>Acari</taxon>
        <taxon>Acariformes</taxon>
        <taxon>Trombidiformes</taxon>
        <taxon>Prostigmata</taxon>
        <taxon>Anystina</taxon>
        <taxon>Parasitengona</taxon>
        <taxon>Trombidioidea</taxon>
        <taxon>Trombidiidae</taxon>
        <taxon>Dinothrombium</taxon>
    </lineage>
</organism>
<dbReference type="GO" id="GO:0003796">
    <property type="term" value="F:lysozyme activity"/>
    <property type="evidence" value="ECO:0007669"/>
    <property type="project" value="UniProtKB-EC"/>
</dbReference>
<dbReference type="EC" id="3.2.1.17" evidence="2"/>
<dbReference type="PANTHER" id="PTHR11407">
    <property type="entry name" value="LYSOZYME C"/>
    <property type="match status" value="1"/>
</dbReference>
<evidence type="ECO:0000313" key="9">
    <source>
        <dbReference type="Proteomes" id="UP000285301"/>
    </source>
</evidence>
<evidence type="ECO:0000313" key="8">
    <source>
        <dbReference type="EMBL" id="RWS00760.1"/>
    </source>
</evidence>
<dbReference type="STRING" id="1965070.A0A443QCL5"/>
<dbReference type="OrthoDB" id="17373at2759"/>
<dbReference type="InterPro" id="IPR019799">
    <property type="entry name" value="Glyco_hydro_22_CS"/>
</dbReference>
<gene>
    <name evidence="8" type="ORF">B4U79_02026</name>
</gene>
<dbReference type="InterPro" id="IPR023346">
    <property type="entry name" value="Lysozyme-like_dom_sf"/>
</dbReference>
<dbReference type="PRINTS" id="PR00135">
    <property type="entry name" value="LYZLACT"/>
</dbReference>
<feature type="domain" description="Glycosyl hydrolases family 22 (GH22)" evidence="7">
    <location>
        <begin position="98"/>
        <end position="116"/>
    </location>
</feature>
<dbReference type="EMBL" id="NCKU01010577">
    <property type="protein sequence ID" value="RWS00760.1"/>
    <property type="molecule type" value="Genomic_DNA"/>
</dbReference>
<reference evidence="8 9" key="1">
    <citation type="journal article" date="2018" name="Gigascience">
        <title>Genomes of trombidid mites reveal novel predicted allergens and laterally-transferred genes associated with secondary metabolism.</title>
        <authorList>
            <person name="Dong X."/>
            <person name="Chaisiri K."/>
            <person name="Xia D."/>
            <person name="Armstrong S.D."/>
            <person name="Fang Y."/>
            <person name="Donnelly M.J."/>
            <person name="Kadowaki T."/>
            <person name="McGarry J.W."/>
            <person name="Darby A.C."/>
            <person name="Makepeace B.L."/>
        </authorList>
    </citation>
    <scope>NUCLEOTIDE SEQUENCE [LARGE SCALE GENOMIC DNA]</scope>
    <source>
        <strain evidence="8">UoL-WK</strain>
    </source>
</reference>
<dbReference type="PROSITE" id="PS00128">
    <property type="entry name" value="GLYCOSYL_HYDROL_F22_1"/>
    <property type="match status" value="1"/>
</dbReference>
<name>A0A443QCL5_9ACAR</name>
<comment type="caution">
    <text evidence="8">The sequence shown here is derived from an EMBL/GenBank/DDBJ whole genome shotgun (WGS) entry which is preliminary data.</text>
</comment>
<evidence type="ECO:0000256" key="5">
    <source>
        <dbReference type="ARBA" id="ARBA00023295"/>
    </source>
</evidence>
<dbReference type="AlphaFoldDB" id="A0A443QCL5"/>
<dbReference type="InterPro" id="IPR001916">
    <property type="entry name" value="Glyco_hydro_22"/>
</dbReference>
<proteinExistence type="inferred from homology"/>
<evidence type="ECO:0000256" key="6">
    <source>
        <dbReference type="RuleBase" id="RU004440"/>
    </source>
</evidence>
<dbReference type="Pfam" id="PF00062">
    <property type="entry name" value="Lys"/>
    <property type="match status" value="1"/>
</dbReference>
<keyword evidence="9" id="KW-1185">Reference proteome</keyword>
<dbReference type="Proteomes" id="UP000285301">
    <property type="component" value="Unassembled WGS sequence"/>
</dbReference>
<evidence type="ECO:0000256" key="1">
    <source>
        <dbReference type="ARBA" id="ARBA00000632"/>
    </source>
</evidence>
<keyword evidence="3" id="KW-0081">Bacteriolytic enzyme</keyword>
<comment type="catalytic activity">
    <reaction evidence="1">
        <text>Hydrolysis of (1-&gt;4)-beta-linkages between N-acetylmuramic acid and N-acetyl-D-glucosamine residues in a peptidoglycan and between N-acetyl-D-glucosamine residues in chitodextrins.</text>
        <dbReference type="EC" id="3.2.1.17"/>
    </reaction>
</comment>
<dbReference type="Gene3D" id="1.10.530.10">
    <property type="match status" value="1"/>
</dbReference>
<accession>A0A443QCL5</accession>
<evidence type="ECO:0000256" key="3">
    <source>
        <dbReference type="ARBA" id="ARBA00022638"/>
    </source>
</evidence>
<keyword evidence="5" id="KW-0378">Hydrolase</keyword>
<evidence type="ECO:0000259" key="7">
    <source>
        <dbReference type="PROSITE" id="PS00128"/>
    </source>
</evidence>
<evidence type="ECO:0000256" key="2">
    <source>
        <dbReference type="ARBA" id="ARBA00012732"/>
    </source>
</evidence>
<dbReference type="GO" id="GO:0031640">
    <property type="term" value="P:killing of cells of another organism"/>
    <property type="evidence" value="ECO:0007669"/>
    <property type="project" value="UniProtKB-KW"/>
</dbReference>
<keyword evidence="4" id="KW-1015">Disulfide bond</keyword>
<protein>
    <recommendedName>
        <fullName evidence="2">lysozyme</fullName>
        <ecNumber evidence="2">3.2.1.17</ecNumber>
    </recommendedName>
</protein>
<evidence type="ECO:0000256" key="4">
    <source>
        <dbReference type="ARBA" id="ARBA00023157"/>
    </source>
</evidence>